<dbReference type="EnsemblMetazoa" id="Aqu2.1.43292_001">
    <property type="protein sequence ID" value="Aqu2.1.43292_001"/>
    <property type="gene ID" value="Aqu2.1.43292"/>
</dbReference>
<dbReference type="InParanoid" id="A0A1X7VT78"/>
<dbReference type="AlphaFoldDB" id="A0A1X7VT78"/>
<accession>A0A1X7VT78</accession>
<organism evidence="1">
    <name type="scientific">Amphimedon queenslandica</name>
    <name type="common">Sponge</name>
    <dbReference type="NCBI Taxonomy" id="400682"/>
    <lineage>
        <taxon>Eukaryota</taxon>
        <taxon>Metazoa</taxon>
        <taxon>Porifera</taxon>
        <taxon>Demospongiae</taxon>
        <taxon>Heteroscleromorpha</taxon>
        <taxon>Haplosclerida</taxon>
        <taxon>Niphatidae</taxon>
        <taxon>Amphimedon</taxon>
    </lineage>
</organism>
<reference evidence="1" key="1">
    <citation type="submission" date="2017-05" db="UniProtKB">
        <authorList>
            <consortium name="EnsemblMetazoa"/>
        </authorList>
    </citation>
    <scope>IDENTIFICATION</scope>
</reference>
<protein>
    <submittedName>
        <fullName evidence="1">Uncharacterized protein</fullName>
    </submittedName>
</protein>
<sequence>MSGYQSQTQRGVSQLQWRLLELLNEVESSPHCLCRQALPLFQSVTRRFL</sequence>
<proteinExistence type="predicted"/>
<name>A0A1X7VT78_AMPQE</name>
<evidence type="ECO:0000313" key="1">
    <source>
        <dbReference type="EnsemblMetazoa" id="Aqu2.1.43292_001"/>
    </source>
</evidence>